<evidence type="ECO:0000259" key="2">
    <source>
        <dbReference type="Pfam" id="PF16220"/>
    </source>
</evidence>
<keyword evidence="4" id="KW-1185">Reference proteome</keyword>
<dbReference type="PANTHER" id="PTHR30273">
    <property type="entry name" value="PERIPLASMIC SIGNAL SENSOR AND SIGMA FACTOR ACTIVATOR FECR-RELATED"/>
    <property type="match status" value="1"/>
</dbReference>
<evidence type="ECO:0000313" key="4">
    <source>
        <dbReference type="Proteomes" id="UP001595904"/>
    </source>
</evidence>
<dbReference type="Pfam" id="PF16220">
    <property type="entry name" value="DUF4880"/>
    <property type="match status" value="1"/>
</dbReference>
<comment type="caution">
    <text evidence="3">The sequence shown here is derived from an EMBL/GenBank/DDBJ whole genome shotgun (WGS) entry which is preliminary data.</text>
</comment>
<evidence type="ECO:0000259" key="1">
    <source>
        <dbReference type="Pfam" id="PF04773"/>
    </source>
</evidence>
<dbReference type="Proteomes" id="UP001595904">
    <property type="component" value="Unassembled WGS sequence"/>
</dbReference>
<gene>
    <name evidence="3" type="ORF">ACFPN2_18825</name>
</gene>
<dbReference type="Pfam" id="PF04773">
    <property type="entry name" value="FecR"/>
    <property type="match status" value="1"/>
</dbReference>
<evidence type="ECO:0000313" key="3">
    <source>
        <dbReference type="EMBL" id="MFC4311159.1"/>
    </source>
</evidence>
<dbReference type="EMBL" id="JBHSDU010000003">
    <property type="protein sequence ID" value="MFC4311159.1"/>
    <property type="molecule type" value="Genomic_DNA"/>
</dbReference>
<name>A0ABV8SXJ3_9GAMM</name>
<feature type="domain" description="FecR protein" evidence="1">
    <location>
        <begin position="98"/>
        <end position="189"/>
    </location>
</feature>
<dbReference type="InterPro" id="IPR006860">
    <property type="entry name" value="FecR"/>
</dbReference>
<dbReference type="InterPro" id="IPR012373">
    <property type="entry name" value="Ferrdict_sens_TM"/>
</dbReference>
<protein>
    <submittedName>
        <fullName evidence="3">FecR family protein</fullName>
    </submittedName>
</protein>
<proteinExistence type="predicted"/>
<dbReference type="PANTHER" id="PTHR30273:SF2">
    <property type="entry name" value="PROTEIN FECR"/>
    <property type="match status" value="1"/>
</dbReference>
<reference evidence="4" key="1">
    <citation type="journal article" date="2019" name="Int. J. Syst. Evol. Microbiol.">
        <title>The Global Catalogue of Microorganisms (GCM) 10K type strain sequencing project: providing services to taxonomists for standard genome sequencing and annotation.</title>
        <authorList>
            <consortium name="The Broad Institute Genomics Platform"/>
            <consortium name="The Broad Institute Genome Sequencing Center for Infectious Disease"/>
            <person name="Wu L."/>
            <person name="Ma J."/>
        </authorList>
    </citation>
    <scope>NUCLEOTIDE SEQUENCE [LARGE SCALE GENOMIC DNA]</scope>
    <source>
        <strain evidence="4">CGMCC 1.10759</strain>
    </source>
</reference>
<dbReference type="PIRSF" id="PIRSF018266">
    <property type="entry name" value="FecR"/>
    <property type="match status" value="1"/>
</dbReference>
<dbReference type="InterPro" id="IPR032623">
    <property type="entry name" value="FecR_N"/>
</dbReference>
<dbReference type="Gene3D" id="3.55.50.30">
    <property type="match status" value="1"/>
</dbReference>
<dbReference type="RefSeq" id="WP_380599251.1">
    <property type="nucleotide sequence ID" value="NZ_JBHSDU010000003.1"/>
</dbReference>
<dbReference type="Gene3D" id="2.60.120.1440">
    <property type="match status" value="1"/>
</dbReference>
<sequence>MAPRDAAVAWFTKLRDPKLSESERAEFSRWHDASPEHAAAYEEVAAVWSQLDAVPAPAPLRQPNSWLRYASIAATLAIVTITALSAPPGGFRTLLADERTGAGESRALHLPDGSEAWLDASSALSFDVTAEERRVTLIAGRAFFNVRHEEARPFVVTVGSAQVRDIGTAFEIVKHDSGANVYVTEGVVEVSLDGGGAATLNAGQGVRIGDTIGNIQSVVAADVAAWRTQRIVFVDVPLSLVVEDVERHGGGHIFIMDDALADRRITGSFDTRAPVEALGSIVKLSKARAWRAGPITVLLSENFLDPT</sequence>
<feature type="domain" description="FecR N-terminal" evidence="2">
    <location>
        <begin position="5"/>
        <end position="46"/>
    </location>
</feature>
<accession>A0ABV8SXJ3</accession>
<organism evidence="3 4">
    <name type="scientific">Steroidobacter flavus</name>
    <dbReference type="NCBI Taxonomy" id="1842136"/>
    <lineage>
        <taxon>Bacteria</taxon>
        <taxon>Pseudomonadati</taxon>
        <taxon>Pseudomonadota</taxon>
        <taxon>Gammaproteobacteria</taxon>
        <taxon>Steroidobacterales</taxon>
        <taxon>Steroidobacteraceae</taxon>
        <taxon>Steroidobacter</taxon>
    </lineage>
</organism>